<dbReference type="Proteomes" id="UP001430356">
    <property type="component" value="Unassembled WGS sequence"/>
</dbReference>
<evidence type="ECO:0000256" key="1">
    <source>
        <dbReference type="SAM" id="Phobius"/>
    </source>
</evidence>
<evidence type="ECO:0000313" key="2">
    <source>
        <dbReference type="EMBL" id="KAK7195488.1"/>
    </source>
</evidence>
<keyword evidence="1" id="KW-1133">Transmembrane helix</keyword>
<proteinExistence type="predicted"/>
<comment type="caution">
    <text evidence="2">The sequence shown here is derived from an EMBL/GenBank/DDBJ whole genome shotgun (WGS) entry which is preliminary data.</text>
</comment>
<feature type="transmembrane region" description="Helical" evidence="1">
    <location>
        <begin position="89"/>
        <end position="112"/>
    </location>
</feature>
<sequence>MSCERIDPRDFHSPAANQYTMNSLEELARSPKFNSYVRHIEYKERLYLAWFLAPFTLFGVLYYHLALYGEDGVQLFMDPSARVPATSPTGMAVATVLLLLFAIPYTVIAPFVGFFEEPRRWHSLVTLAFLTAVNVAIVAVGGSRLHYPPFVTTMPPVAELVPSWRPVDIAVVLVRDLFVRRALCLQGFLLAGYAVSWWRRSFWGRAWHPPLPLLTIPVAVGLAGISWWVLTQKSVPLFLKPDGCLTPVSKALRRSAKNGDVADVIDLCVTVGKEIGLLVYRDMASLWQSSQLPAVLQDPSSCVSLYLATASMALTHVLLLLGKPIVDFVVSAALFSLPTDPTLWGLSMVAAVGGAVALWRVDEAAAYTPYIAALGALATALLFNGFVA</sequence>
<dbReference type="AlphaFoldDB" id="A0AAW0EN70"/>
<keyword evidence="3" id="KW-1185">Reference proteome</keyword>
<feature type="transmembrane region" description="Helical" evidence="1">
    <location>
        <begin position="178"/>
        <end position="198"/>
    </location>
</feature>
<feature type="transmembrane region" description="Helical" evidence="1">
    <location>
        <begin position="367"/>
        <end position="387"/>
    </location>
</feature>
<dbReference type="EMBL" id="JAECZO010000055">
    <property type="protein sequence ID" value="KAK7195488.1"/>
    <property type="molecule type" value="Genomic_DNA"/>
</dbReference>
<keyword evidence="1" id="KW-0472">Membrane</keyword>
<accession>A0AAW0EN70</accession>
<name>A0AAW0EN70_9TRYP</name>
<feature type="transmembrane region" description="Helical" evidence="1">
    <location>
        <begin position="343"/>
        <end position="361"/>
    </location>
</feature>
<keyword evidence="1" id="KW-0812">Transmembrane</keyword>
<evidence type="ECO:0000313" key="3">
    <source>
        <dbReference type="Proteomes" id="UP001430356"/>
    </source>
</evidence>
<feature type="transmembrane region" description="Helical" evidence="1">
    <location>
        <begin position="124"/>
        <end position="147"/>
    </location>
</feature>
<gene>
    <name evidence="2" type="ORF">NESM_000476400</name>
</gene>
<reference evidence="2 3" key="1">
    <citation type="journal article" date="2021" name="MBio">
        <title>A New Model Trypanosomatid, Novymonas esmeraldas: Genomic Perception of Its 'Candidatus Pandoraea novymonadis' Endosymbiont.</title>
        <authorList>
            <person name="Zakharova A."/>
            <person name="Saura A."/>
            <person name="Butenko A."/>
            <person name="Podesvova L."/>
            <person name="Warmusova S."/>
            <person name="Kostygov A.Y."/>
            <person name="Nenarokova A."/>
            <person name="Lukes J."/>
            <person name="Opperdoes F.R."/>
            <person name="Yurchenko V."/>
        </authorList>
    </citation>
    <scope>NUCLEOTIDE SEQUENCE [LARGE SCALE GENOMIC DNA]</scope>
    <source>
        <strain evidence="2 3">E262AT.01</strain>
    </source>
</reference>
<organism evidence="2 3">
    <name type="scientific">Novymonas esmeraldas</name>
    <dbReference type="NCBI Taxonomy" id="1808958"/>
    <lineage>
        <taxon>Eukaryota</taxon>
        <taxon>Discoba</taxon>
        <taxon>Euglenozoa</taxon>
        <taxon>Kinetoplastea</taxon>
        <taxon>Metakinetoplastina</taxon>
        <taxon>Trypanosomatida</taxon>
        <taxon>Trypanosomatidae</taxon>
        <taxon>Novymonas</taxon>
    </lineage>
</organism>
<feature type="transmembrane region" description="Helical" evidence="1">
    <location>
        <begin position="46"/>
        <end position="69"/>
    </location>
</feature>
<protein>
    <submittedName>
        <fullName evidence="2">Uncharacterized protein</fullName>
    </submittedName>
</protein>
<feature type="transmembrane region" description="Helical" evidence="1">
    <location>
        <begin position="210"/>
        <end position="230"/>
    </location>
</feature>